<gene>
    <name evidence="1" type="ORF">SAMN06273572_10338</name>
</gene>
<evidence type="ECO:0000313" key="1">
    <source>
        <dbReference type="EMBL" id="SOH94013.1"/>
    </source>
</evidence>
<protein>
    <submittedName>
        <fullName evidence="1">Uncharacterized protein</fullName>
    </submittedName>
</protein>
<dbReference type="AlphaFoldDB" id="A0A2C9CS33"/>
<name>A0A2C9CS33_9RHOB</name>
<organism evidence="1 2">
    <name type="scientific">Pontivivens marinum</name>
    <dbReference type="NCBI Taxonomy" id="1690039"/>
    <lineage>
        <taxon>Bacteria</taxon>
        <taxon>Pseudomonadati</taxon>
        <taxon>Pseudomonadota</taxon>
        <taxon>Alphaproteobacteria</taxon>
        <taxon>Rhodobacterales</taxon>
        <taxon>Paracoccaceae</taxon>
        <taxon>Pontivivens</taxon>
    </lineage>
</organism>
<reference evidence="2" key="1">
    <citation type="submission" date="2017-09" db="EMBL/GenBank/DDBJ databases">
        <authorList>
            <person name="Varghese N."/>
            <person name="Submissions S."/>
        </authorList>
    </citation>
    <scope>NUCLEOTIDE SEQUENCE [LARGE SCALE GENOMIC DNA]</scope>
    <source>
        <strain evidence="2">C7</strain>
    </source>
</reference>
<dbReference type="EMBL" id="OCTN01000003">
    <property type="protein sequence ID" value="SOH94013.1"/>
    <property type="molecule type" value="Genomic_DNA"/>
</dbReference>
<sequence length="107" mass="11858">MSWDFEHQKNVTAVTLNELRESGDLASGAMVTLDLEFLPVEGADAEACAKALKTFGYEVEVHEDGMIAASIDNVPLTLDGVWLQEERATKIVLDRGYEPDGWGFWEP</sequence>
<evidence type="ECO:0000313" key="2">
    <source>
        <dbReference type="Proteomes" id="UP000220034"/>
    </source>
</evidence>
<dbReference type="RefSeq" id="WP_097929583.1">
    <property type="nucleotide sequence ID" value="NZ_OCTN01000003.1"/>
</dbReference>
<dbReference type="SUPFAM" id="SSF89946">
    <property type="entry name" value="Hypothetical protein VC0424"/>
    <property type="match status" value="1"/>
</dbReference>
<proteinExistence type="predicted"/>
<dbReference type="Proteomes" id="UP000220034">
    <property type="component" value="Unassembled WGS sequence"/>
</dbReference>
<dbReference type="OrthoDB" id="7630283at2"/>
<keyword evidence="2" id="KW-1185">Reference proteome</keyword>
<dbReference type="InterPro" id="IPR036701">
    <property type="entry name" value="RraB-like_sf"/>
</dbReference>
<accession>A0A2C9CS33</accession>